<dbReference type="GO" id="GO:0016853">
    <property type="term" value="F:isomerase activity"/>
    <property type="evidence" value="ECO:0007669"/>
    <property type="project" value="UniProtKB-KW"/>
</dbReference>
<reference evidence="3" key="1">
    <citation type="journal article" date="2016" name="Genome Biol. Evol.">
        <title>Comparative 'omics' of the Fusarium fujikuroi species complex highlights differences in genetic potential and metabolite synthesis.</title>
        <authorList>
            <person name="Niehaus E.-M."/>
            <person name="Muensterkoetter M."/>
            <person name="Proctor R.H."/>
            <person name="Brown D.W."/>
            <person name="Sharon A."/>
            <person name="Idan Y."/>
            <person name="Oren-Young L."/>
            <person name="Sieber C.M."/>
            <person name="Novak O."/>
            <person name="Pencik A."/>
            <person name="Tarkowska D."/>
            <person name="Hromadova K."/>
            <person name="Freeman S."/>
            <person name="Maymon M."/>
            <person name="Elazar M."/>
            <person name="Youssef S.A."/>
            <person name="El-Shabrawy E.S.M."/>
            <person name="Shalaby A.B.A."/>
            <person name="Houterman P."/>
            <person name="Brock N.L."/>
            <person name="Burkhardt I."/>
            <person name="Tsavkelova E.A."/>
            <person name="Dickschat J.S."/>
            <person name="Galuszka P."/>
            <person name="Gueldener U."/>
            <person name="Tudzynski B."/>
        </authorList>
    </citation>
    <scope>NUCLEOTIDE SEQUENCE [LARGE SCALE GENOMIC DNA]</scope>
    <source>
        <strain evidence="3">ET1</strain>
    </source>
</reference>
<proteinExistence type="predicted"/>
<dbReference type="Proteomes" id="UP000183971">
    <property type="component" value="Unassembled WGS sequence"/>
</dbReference>
<organism evidence="2 3">
    <name type="scientific">Fusarium proliferatum (strain ET1)</name>
    <name type="common">Orchid endophyte fungus</name>
    <dbReference type="NCBI Taxonomy" id="1227346"/>
    <lineage>
        <taxon>Eukaryota</taxon>
        <taxon>Fungi</taxon>
        <taxon>Dikarya</taxon>
        <taxon>Ascomycota</taxon>
        <taxon>Pezizomycotina</taxon>
        <taxon>Sordariomycetes</taxon>
        <taxon>Hypocreomycetidae</taxon>
        <taxon>Hypocreales</taxon>
        <taxon>Nectriaceae</taxon>
        <taxon>Fusarium</taxon>
        <taxon>Fusarium fujikuroi species complex</taxon>
    </lineage>
</organism>
<dbReference type="GO" id="GO:0016491">
    <property type="term" value="F:oxidoreductase activity"/>
    <property type="evidence" value="ECO:0007669"/>
    <property type="project" value="UniProtKB-KW"/>
</dbReference>
<dbReference type="VEuPathDB" id="FungiDB:FPRO_04288"/>
<dbReference type="PANTHER" id="PTHR43157:SF31">
    <property type="entry name" value="PHOSPHATIDYLINOSITOL-GLYCAN BIOSYNTHESIS CLASS F PROTEIN"/>
    <property type="match status" value="1"/>
</dbReference>
<keyword evidence="3" id="KW-1185">Reference proteome</keyword>
<comment type="caution">
    <text evidence="2">The sequence shown here is derived from an EMBL/GenBank/DDBJ whole genome shotgun (WGS) entry which is preliminary data.</text>
</comment>
<keyword evidence="1" id="KW-0560">Oxidoreductase</keyword>
<dbReference type="PRINTS" id="PR00081">
    <property type="entry name" value="GDHRDH"/>
</dbReference>
<evidence type="ECO:0000313" key="2">
    <source>
        <dbReference type="EMBL" id="CZR39391.1"/>
    </source>
</evidence>
<dbReference type="Gene3D" id="3.40.50.720">
    <property type="entry name" value="NAD(P)-binding Rossmann-like Domain"/>
    <property type="match status" value="1"/>
</dbReference>
<dbReference type="SUPFAM" id="SSF51735">
    <property type="entry name" value="NAD(P)-binding Rossmann-fold domains"/>
    <property type="match status" value="1"/>
</dbReference>
<name>A0A1L7VFG6_FUSPR</name>
<gene>
    <name evidence="2" type="ORF">FPRO_04288</name>
</gene>
<protein>
    <submittedName>
        <fullName evidence="2">Related to enoyl-CoA hydratase/isomerase</fullName>
    </submittedName>
</protein>
<dbReference type="Pfam" id="PF00106">
    <property type="entry name" value="adh_short"/>
    <property type="match status" value="1"/>
</dbReference>
<dbReference type="PANTHER" id="PTHR43157">
    <property type="entry name" value="PHOSPHATIDYLINOSITOL-GLYCAN BIOSYNTHESIS CLASS F PROTEIN-RELATED"/>
    <property type="match status" value="1"/>
</dbReference>
<sequence>MSFLLNMIYGKLTTIPPQKEDCTGKVVIITGGNGGIALEAARHFAQFNAARVILACRSLEKGEHAKKDIEETTGKHNVVEVWPLDLALHDSVREFADRVNKLDRVDVLINNAGLLVFKRELIEGHESMLSINVISTALLTLLVLPVLRQTSTRFNIIPHIVIVSSDAAFECRLPVQETNIIKALDEQPSVLEHYNKTKLVQLIFMTQLAKAIEVSGKGHIIVNGVHPGFCSTPLFDNTPWPFNLIFKGLLALFGRAPEVGSRALLAGAFADESLNGKFMSNGAFHELPRIMQGDEGEKMCRKVWEELSGVLEGIEPGVTNKI</sequence>
<evidence type="ECO:0000256" key="1">
    <source>
        <dbReference type="ARBA" id="ARBA00023002"/>
    </source>
</evidence>
<accession>A0A1L7VFG6</accession>
<dbReference type="RefSeq" id="XP_031079984.1">
    <property type="nucleotide sequence ID" value="XM_031229781.1"/>
</dbReference>
<dbReference type="InterPro" id="IPR036291">
    <property type="entry name" value="NAD(P)-bd_dom_sf"/>
</dbReference>
<dbReference type="GeneID" id="42049172"/>
<dbReference type="InterPro" id="IPR002347">
    <property type="entry name" value="SDR_fam"/>
</dbReference>
<dbReference type="EMBL" id="FJOF01000004">
    <property type="protein sequence ID" value="CZR39391.1"/>
    <property type="molecule type" value="Genomic_DNA"/>
</dbReference>
<evidence type="ECO:0000313" key="3">
    <source>
        <dbReference type="Proteomes" id="UP000183971"/>
    </source>
</evidence>
<dbReference type="AlphaFoldDB" id="A0A1L7VFG6"/>